<proteinExistence type="predicted"/>
<feature type="coiled-coil region" evidence="1">
    <location>
        <begin position="14"/>
        <end position="48"/>
    </location>
</feature>
<feature type="compositionally biased region" description="Polar residues" evidence="2">
    <location>
        <begin position="88"/>
        <end position="104"/>
    </location>
</feature>
<reference evidence="3 4" key="1">
    <citation type="journal article" date="2021" name="Int. J. Food Microbiol.">
        <title>Safety demonstration of a microbial species for use in the food chain: Weissella confusa.</title>
        <authorList>
            <person name="Bourdichon F."/>
            <person name="Patrone V."/>
            <person name="Fontana A."/>
            <person name="Milani G."/>
            <person name="Morelli L."/>
        </authorList>
    </citation>
    <scope>NUCLEOTIDE SEQUENCE [LARGE SCALE GENOMIC DNA]</scope>
    <source>
        <strain evidence="3 4">CCUG 43002</strain>
    </source>
</reference>
<evidence type="ECO:0000256" key="2">
    <source>
        <dbReference type="SAM" id="MobiDB-lite"/>
    </source>
</evidence>
<evidence type="ECO:0000313" key="4">
    <source>
        <dbReference type="Proteomes" id="UP000728106"/>
    </source>
</evidence>
<sequence length="104" mass="11734">MNLTNGRFINSGGKIMALSNLEKQQARLEKLNNKIRLEKEKIERNLGREIIKNSNLDYSDFTKEKIAELGSLLGSQISSDDLDHSNNETEPNNNGSTNVNKPQF</sequence>
<keyword evidence="1" id="KW-0175">Coiled coil</keyword>
<evidence type="ECO:0000256" key="1">
    <source>
        <dbReference type="SAM" id="Coils"/>
    </source>
</evidence>
<feature type="region of interest" description="Disordered" evidence="2">
    <location>
        <begin position="77"/>
        <end position="104"/>
    </location>
</feature>
<organism evidence="3 4">
    <name type="scientific">Weissella confusa</name>
    <name type="common">Lactobacillus confusus</name>
    <dbReference type="NCBI Taxonomy" id="1583"/>
    <lineage>
        <taxon>Bacteria</taxon>
        <taxon>Bacillati</taxon>
        <taxon>Bacillota</taxon>
        <taxon>Bacilli</taxon>
        <taxon>Lactobacillales</taxon>
        <taxon>Lactobacillaceae</taxon>
        <taxon>Weissella</taxon>
    </lineage>
</organism>
<dbReference type="Proteomes" id="UP000728106">
    <property type="component" value="Unassembled WGS sequence"/>
</dbReference>
<evidence type="ECO:0000313" key="3">
    <source>
        <dbReference type="EMBL" id="MBJ7639889.1"/>
    </source>
</evidence>
<dbReference type="AlphaFoldDB" id="A0AA41CWT8"/>
<dbReference type="RefSeq" id="WP_199412599.1">
    <property type="nucleotide sequence ID" value="NZ_JAAOCP010000019.1"/>
</dbReference>
<comment type="caution">
    <text evidence="3">The sequence shown here is derived from an EMBL/GenBank/DDBJ whole genome shotgun (WGS) entry which is preliminary data.</text>
</comment>
<accession>A0AA41CWT8</accession>
<gene>
    <name evidence="3" type="ORF">HAU20_10950</name>
</gene>
<name>A0AA41CWT8_WEICO</name>
<protein>
    <submittedName>
        <fullName evidence="3">Uncharacterized protein</fullName>
    </submittedName>
</protein>
<keyword evidence="4" id="KW-1185">Reference proteome</keyword>
<dbReference type="EMBL" id="JAAOCP010000019">
    <property type="protein sequence ID" value="MBJ7639889.1"/>
    <property type="molecule type" value="Genomic_DNA"/>
</dbReference>